<evidence type="ECO:0000313" key="4">
    <source>
        <dbReference type="Proteomes" id="UP000177626"/>
    </source>
</evidence>
<dbReference type="AlphaFoldDB" id="A0A1G2BW53"/>
<sequence length="119" mass="12886">MKKILTSLLLLLPVVANAQTNLEDWGYNDFSDTDIKLGSRPLRDTIGGVVNIILGFLGILTTLIILMGGFKWMTSQGNTEKVDEAKKLIGAGVVGLVIVLTAYAVSRFVLSELYSQTVV</sequence>
<protein>
    <recommendedName>
        <fullName evidence="5">DUF4134 domain-containing protein</fullName>
    </recommendedName>
</protein>
<organism evidence="3 4">
    <name type="scientific">Candidatus Komeilibacteria bacterium RIFOXYC1_FULL_37_11</name>
    <dbReference type="NCBI Taxonomy" id="1798555"/>
    <lineage>
        <taxon>Bacteria</taxon>
        <taxon>Candidatus Komeiliibacteriota</taxon>
    </lineage>
</organism>
<feature type="transmembrane region" description="Helical" evidence="1">
    <location>
        <begin position="88"/>
        <end position="110"/>
    </location>
</feature>
<feature type="chain" id="PRO_5009582177" description="DUF4134 domain-containing protein" evidence="2">
    <location>
        <begin position="19"/>
        <end position="119"/>
    </location>
</feature>
<evidence type="ECO:0000256" key="2">
    <source>
        <dbReference type="SAM" id="SignalP"/>
    </source>
</evidence>
<proteinExistence type="predicted"/>
<name>A0A1G2BW53_9BACT</name>
<dbReference type="Proteomes" id="UP000177626">
    <property type="component" value="Unassembled WGS sequence"/>
</dbReference>
<accession>A0A1G2BW53</accession>
<keyword evidence="2" id="KW-0732">Signal</keyword>
<reference evidence="3 4" key="1">
    <citation type="journal article" date="2016" name="Nat. Commun.">
        <title>Thousands of microbial genomes shed light on interconnected biogeochemical processes in an aquifer system.</title>
        <authorList>
            <person name="Anantharaman K."/>
            <person name="Brown C.T."/>
            <person name="Hug L.A."/>
            <person name="Sharon I."/>
            <person name="Castelle C.J."/>
            <person name="Probst A.J."/>
            <person name="Thomas B.C."/>
            <person name="Singh A."/>
            <person name="Wilkins M.J."/>
            <person name="Karaoz U."/>
            <person name="Brodie E.L."/>
            <person name="Williams K.H."/>
            <person name="Hubbard S.S."/>
            <person name="Banfield J.F."/>
        </authorList>
    </citation>
    <scope>NUCLEOTIDE SEQUENCE [LARGE SCALE GENOMIC DNA]</scope>
</reference>
<evidence type="ECO:0008006" key="5">
    <source>
        <dbReference type="Google" id="ProtNLM"/>
    </source>
</evidence>
<keyword evidence="1" id="KW-0472">Membrane</keyword>
<comment type="caution">
    <text evidence="3">The sequence shown here is derived from an EMBL/GenBank/DDBJ whole genome shotgun (WGS) entry which is preliminary data.</text>
</comment>
<feature type="transmembrane region" description="Helical" evidence="1">
    <location>
        <begin position="46"/>
        <end position="67"/>
    </location>
</feature>
<keyword evidence="1" id="KW-1133">Transmembrane helix</keyword>
<evidence type="ECO:0000256" key="1">
    <source>
        <dbReference type="SAM" id="Phobius"/>
    </source>
</evidence>
<dbReference type="Pfam" id="PF18895">
    <property type="entry name" value="T4SS_pilin"/>
    <property type="match status" value="1"/>
</dbReference>
<keyword evidence="1" id="KW-0812">Transmembrane</keyword>
<dbReference type="InterPro" id="IPR043993">
    <property type="entry name" value="T4SS_pilin"/>
</dbReference>
<gene>
    <name evidence="3" type="ORF">A2406_00060</name>
</gene>
<evidence type="ECO:0000313" key="3">
    <source>
        <dbReference type="EMBL" id="OGY93372.1"/>
    </source>
</evidence>
<dbReference type="EMBL" id="MHKQ01000023">
    <property type="protein sequence ID" value="OGY93372.1"/>
    <property type="molecule type" value="Genomic_DNA"/>
</dbReference>
<feature type="signal peptide" evidence="2">
    <location>
        <begin position="1"/>
        <end position="18"/>
    </location>
</feature>